<evidence type="ECO:0007829" key="2">
    <source>
        <dbReference type="PDB" id="7S3D"/>
    </source>
</evidence>
<gene>
    <name evidence="1" type="ORF">S7335_5139</name>
</gene>
<accession>B4WP24</accession>
<organism evidence="1">
    <name type="scientific">Synechococcus sp. (strain ATCC 29403 / PCC 7335)</name>
    <dbReference type="NCBI Taxonomy" id="91464"/>
    <lineage>
        <taxon>Bacteria</taxon>
        <taxon>Bacillati</taxon>
        <taxon>Cyanobacteriota</taxon>
        <taxon>Cyanophyceae</taxon>
        <taxon>Synechococcales</taxon>
        <taxon>Synechococcaceae</taxon>
        <taxon>Synechococcus</taxon>
    </lineage>
</organism>
<protein>
    <submittedName>
        <fullName evidence="1">Photosystem I reaction center subunit III superfamily</fullName>
    </submittedName>
</protein>
<dbReference type="EMBL" id="DS989904">
    <property type="protein sequence ID" value="EDX87429.1"/>
    <property type="molecule type" value="Genomic_DNA"/>
</dbReference>
<reference evidence="1" key="1">
    <citation type="submission" date="2008-07" db="EMBL/GenBank/DDBJ databases">
        <authorList>
            <person name="Tandeau de Marsac N."/>
            <person name="Ferriera S."/>
            <person name="Johnson J."/>
            <person name="Kravitz S."/>
            <person name="Beeson K."/>
            <person name="Sutton G."/>
            <person name="Rogers Y.-H."/>
            <person name="Friedman R."/>
            <person name="Frazier M."/>
            <person name="Venter J.C."/>
        </authorList>
    </citation>
    <scope>NUCLEOTIDE SEQUENCE</scope>
    <source>
        <strain evidence="1">PCC 7335</strain>
    </source>
</reference>
<name>A0ACD6B9N2_SYNS7</name>
<evidence type="ECO:0000313" key="1">
    <source>
        <dbReference type="EMBL" id="EDX87429.1"/>
    </source>
</evidence>
<dbReference type="PDB" id="7S3D">
    <property type="method" value="EM"/>
    <property type="resolution" value="2.91 A"/>
    <property type="chains" value="F/Q/f=1-168"/>
</dbReference>
<keyword evidence="2" id="KW-0002">3D-structure</keyword>
<accession>A0ACD6B9N2</accession>
<proteinExistence type="evidence at protein level"/>
<sequence>MHKTIRKFFSLLLAAFVWLSVVSPAVAASEGYTDTHLVPCASSPAFNERMQNAPEGYYFDTPYQSYAANLLCGAEGLPHQQLRFDRAIDVLIPFGIFFYVAGFIGWSGRAYLISSNRNSKPEETEIFIDVALAIKSFVQGLLWPLLAVKELTTGELTAPVSEVSVSPR</sequence>
<reference evidence="2" key="2">
    <citation type="journal article" date="2022" name="J. Biol. Chem.">
        <title>Structure of a photosystem I-ferredoxin complex from a marine cyanobacterium provides insights into far-red light photoacclimation.</title>
        <authorList>
            <person name="Gisriel C.J."/>
            <person name="Flesher D.A."/>
            <person name="Shen G."/>
            <person name="Wang J."/>
            <person name="Ho M.Y."/>
            <person name="Brudvig G.W."/>
            <person name="Bryant D.A."/>
        </authorList>
    </citation>
    <scope>STRUCTURE BY ELECTRON MICROSCOPY (2.91 ANGSTROMS) OF 1-168</scope>
</reference>